<evidence type="ECO:0000256" key="1">
    <source>
        <dbReference type="SAM" id="MobiDB-lite"/>
    </source>
</evidence>
<name>A0A0E9U8M6_ANGAN</name>
<organism evidence="2">
    <name type="scientific">Anguilla anguilla</name>
    <name type="common">European freshwater eel</name>
    <name type="synonym">Muraena anguilla</name>
    <dbReference type="NCBI Taxonomy" id="7936"/>
    <lineage>
        <taxon>Eukaryota</taxon>
        <taxon>Metazoa</taxon>
        <taxon>Chordata</taxon>
        <taxon>Craniata</taxon>
        <taxon>Vertebrata</taxon>
        <taxon>Euteleostomi</taxon>
        <taxon>Actinopterygii</taxon>
        <taxon>Neopterygii</taxon>
        <taxon>Teleostei</taxon>
        <taxon>Anguilliformes</taxon>
        <taxon>Anguillidae</taxon>
        <taxon>Anguilla</taxon>
    </lineage>
</organism>
<feature type="region of interest" description="Disordered" evidence="1">
    <location>
        <begin position="1"/>
        <end position="22"/>
    </location>
</feature>
<dbReference type="AlphaFoldDB" id="A0A0E9U8M6"/>
<evidence type="ECO:0000313" key="2">
    <source>
        <dbReference type="EMBL" id="JAH62234.1"/>
    </source>
</evidence>
<accession>A0A0E9U8M6</accession>
<reference evidence="2" key="1">
    <citation type="submission" date="2014-11" db="EMBL/GenBank/DDBJ databases">
        <authorList>
            <person name="Amaro Gonzalez C."/>
        </authorList>
    </citation>
    <scope>NUCLEOTIDE SEQUENCE</scope>
</reference>
<dbReference type="EMBL" id="GBXM01046343">
    <property type="protein sequence ID" value="JAH62234.1"/>
    <property type="molecule type" value="Transcribed_RNA"/>
</dbReference>
<reference evidence="2" key="2">
    <citation type="journal article" date="2015" name="Fish Shellfish Immunol.">
        <title>Early steps in the European eel (Anguilla anguilla)-Vibrio vulnificus interaction in the gills: Role of the RtxA13 toxin.</title>
        <authorList>
            <person name="Callol A."/>
            <person name="Pajuelo D."/>
            <person name="Ebbesson L."/>
            <person name="Teles M."/>
            <person name="MacKenzie S."/>
            <person name="Amaro C."/>
        </authorList>
    </citation>
    <scope>NUCLEOTIDE SEQUENCE</scope>
</reference>
<proteinExistence type="predicted"/>
<sequence>MHVLQPSPRKPHLIPKTFNSEQ</sequence>
<protein>
    <submittedName>
        <fullName evidence="2">Uncharacterized protein</fullName>
    </submittedName>
</protein>